<evidence type="ECO:0000313" key="3">
    <source>
        <dbReference type="Proteomes" id="UP000657421"/>
    </source>
</evidence>
<dbReference type="InterPro" id="IPR018247">
    <property type="entry name" value="EF_Hand_1_Ca_BS"/>
</dbReference>
<dbReference type="Gene3D" id="2.60.40.1080">
    <property type="match status" value="1"/>
</dbReference>
<gene>
    <name evidence="2" type="ORF">H8716_15190</name>
</gene>
<evidence type="ECO:0000259" key="1">
    <source>
        <dbReference type="SMART" id="SM00635"/>
    </source>
</evidence>
<dbReference type="EMBL" id="JACRSZ010000021">
    <property type="protein sequence ID" value="MBC8574396.1"/>
    <property type="molecule type" value="Genomic_DNA"/>
</dbReference>
<accession>A0ABR7NDC2</accession>
<organism evidence="2 3">
    <name type="scientific">Jingyaoa shaoxingensis</name>
    <dbReference type="NCBI Taxonomy" id="2763671"/>
    <lineage>
        <taxon>Bacteria</taxon>
        <taxon>Bacillati</taxon>
        <taxon>Bacillota</taxon>
        <taxon>Clostridia</taxon>
        <taxon>Lachnospirales</taxon>
        <taxon>Lachnospiraceae</taxon>
        <taxon>Jingyaoa</taxon>
    </lineage>
</organism>
<evidence type="ECO:0000313" key="2">
    <source>
        <dbReference type="EMBL" id="MBC8574396.1"/>
    </source>
</evidence>
<dbReference type="SMART" id="SM00635">
    <property type="entry name" value="BID_2"/>
    <property type="match status" value="1"/>
</dbReference>
<dbReference type="SUPFAM" id="SSF49373">
    <property type="entry name" value="Invasin/intimin cell-adhesion fragments"/>
    <property type="match status" value="1"/>
</dbReference>
<dbReference type="Pfam" id="PF02368">
    <property type="entry name" value="Big_2"/>
    <property type="match status" value="1"/>
</dbReference>
<name>A0ABR7NDC2_9FIRM</name>
<sequence>MFVCAGSKGEEVQSGRFSKRVVDILKNTSECEKKDLNKDGYISGSELMKDMKVYGQGLTHPFVEYTDSQYKTFPIFSYKVTRNNLLLDKKSLSICVGETYQMKVIAGRKSGMRWSSSNKSIATVNSTGKITGKKAGTVKITAKVGGKTATCSVTVKKSGNQSSAKTNNKLSKKEQHKLYESTIKSYAKSMKNGAKKWNEDSGLKTYFAFVDIDKNGTDELIVRAVNSTMKQTTASTSGYGENTHIYTIKNNKVKKVLGNSTYAPTLGHVNYVRVYKNCKYIDRGFSHLPADYIFYKYSNGILASKPTYRFAVGGWGTNFWSINGKIVSKSYCMKQLNKVSGNREGYPMHKYSASTYKNYL</sequence>
<dbReference type="PROSITE" id="PS00018">
    <property type="entry name" value="EF_HAND_1"/>
    <property type="match status" value="1"/>
</dbReference>
<comment type="caution">
    <text evidence="2">The sequence shown here is derived from an EMBL/GenBank/DDBJ whole genome shotgun (WGS) entry which is preliminary data.</text>
</comment>
<dbReference type="InterPro" id="IPR008964">
    <property type="entry name" value="Invasin/intimin_cell_adhesion"/>
</dbReference>
<reference evidence="2 3" key="1">
    <citation type="submission" date="2020-08" db="EMBL/GenBank/DDBJ databases">
        <title>Genome public.</title>
        <authorList>
            <person name="Liu C."/>
            <person name="Sun Q."/>
        </authorList>
    </citation>
    <scope>NUCLEOTIDE SEQUENCE [LARGE SCALE GENOMIC DNA]</scope>
    <source>
        <strain evidence="2 3">NSJ-46</strain>
    </source>
</reference>
<dbReference type="InterPro" id="IPR003343">
    <property type="entry name" value="Big_2"/>
</dbReference>
<protein>
    <submittedName>
        <fullName evidence="2">Ig-like domain-containing protein</fullName>
    </submittedName>
</protein>
<proteinExistence type="predicted"/>
<feature type="domain" description="BIG2" evidence="1">
    <location>
        <begin position="79"/>
        <end position="154"/>
    </location>
</feature>
<dbReference type="Proteomes" id="UP000657421">
    <property type="component" value="Unassembled WGS sequence"/>
</dbReference>
<keyword evidence="3" id="KW-1185">Reference proteome</keyword>